<comment type="function">
    <text evidence="5">Involved in chemotaxis. Part of a chemotaxis signal transduction system that modulates chemotaxis in response to various stimuli. Catalyzes the demethylation of specific methylglutamate residues introduced into the chemoreceptors (methyl-accepting chemotaxis proteins or MCP) by CheR. Also mediates the irreversible deamidation of specific glutamine residues to glutamic acid.</text>
</comment>
<dbReference type="CDD" id="cd16432">
    <property type="entry name" value="CheB_Rec"/>
    <property type="match status" value="1"/>
</dbReference>
<feature type="modified residue" description="4-aspartylphosphate" evidence="5 7">
    <location>
        <position position="55"/>
    </location>
</feature>
<keyword evidence="1 5" id="KW-0963">Cytoplasm</keyword>
<dbReference type="GO" id="GO:0006935">
    <property type="term" value="P:chemotaxis"/>
    <property type="evidence" value="ECO:0007669"/>
    <property type="project" value="UniProtKB-UniRule"/>
</dbReference>
<comment type="domain">
    <text evidence="5">Contains a C-terminal catalytic domain, and an N-terminal region which modulates catalytic activity.</text>
</comment>
<dbReference type="InterPro" id="IPR008248">
    <property type="entry name" value="CheB-like"/>
</dbReference>
<comment type="caution">
    <text evidence="10">The sequence shown here is derived from an EMBL/GenBank/DDBJ whole genome shotgun (WGS) entry which is preliminary data.</text>
</comment>
<protein>
    <recommendedName>
        <fullName evidence="5">Protein-glutamate methylesterase/protein-glutamine glutaminase</fullName>
        <ecNumber evidence="5">3.1.1.61</ecNumber>
        <ecNumber evidence="5">3.5.1.44</ecNumber>
    </recommendedName>
</protein>
<dbReference type="Gene3D" id="3.40.50.180">
    <property type="entry name" value="Methylesterase CheB, C-terminal domain"/>
    <property type="match status" value="1"/>
</dbReference>
<dbReference type="HAMAP" id="MF_00099">
    <property type="entry name" value="CheB_chemtxs"/>
    <property type="match status" value="1"/>
</dbReference>
<proteinExistence type="inferred from homology"/>
<dbReference type="PIRSF" id="PIRSF000876">
    <property type="entry name" value="RR_chemtxs_CheB"/>
    <property type="match status" value="1"/>
</dbReference>
<dbReference type="NCBIfam" id="NF001965">
    <property type="entry name" value="PRK00742.1"/>
    <property type="match status" value="1"/>
</dbReference>
<reference evidence="10" key="1">
    <citation type="submission" date="2022-07" db="EMBL/GenBank/DDBJ databases">
        <title>Characterization of the Novel Bacterium Alteromonas immobilis LMIT006 and Alteromonas gregis LMIT007.</title>
        <authorList>
            <person name="Lin X."/>
        </authorList>
    </citation>
    <scope>NUCLEOTIDE SEQUENCE</scope>
    <source>
        <strain evidence="10">LMIT007</strain>
    </source>
</reference>
<dbReference type="NCBIfam" id="NF009206">
    <property type="entry name" value="PRK12555.1"/>
    <property type="match status" value="1"/>
</dbReference>
<feature type="active site" evidence="5 6">
    <location>
        <position position="189"/>
    </location>
</feature>
<keyword evidence="2 5" id="KW-0145">Chemotaxis</keyword>
<evidence type="ECO:0000256" key="7">
    <source>
        <dbReference type="PROSITE-ProRule" id="PRU00169"/>
    </source>
</evidence>
<dbReference type="SUPFAM" id="SSF52172">
    <property type="entry name" value="CheY-like"/>
    <property type="match status" value="1"/>
</dbReference>
<comment type="similarity">
    <text evidence="5">Belongs to the CheB family.</text>
</comment>
<dbReference type="PANTHER" id="PTHR42872">
    <property type="entry name" value="PROTEIN-GLUTAMATE METHYLESTERASE/PROTEIN-GLUTAMINE GLUTAMINASE"/>
    <property type="match status" value="1"/>
</dbReference>
<dbReference type="Gene3D" id="3.40.50.2300">
    <property type="match status" value="1"/>
</dbReference>
<dbReference type="GO" id="GO:0050568">
    <property type="term" value="F:protein-glutamine glutaminase activity"/>
    <property type="evidence" value="ECO:0007669"/>
    <property type="project" value="UniProtKB-UniRule"/>
</dbReference>
<name>A0AA42BMA0_9ALTE</name>
<gene>
    <name evidence="5" type="primary">cheB</name>
    <name evidence="10" type="ORF">NLF92_05550</name>
</gene>
<comment type="PTM">
    <text evidence="5">Phosphorylated by CheA. Phosphorylation of the N-terminal regulatory domain activates the methylesterase activity.</text>
</comment>
<keyword evidence="11" id="KW-1185">Reference proteome</keyword>
<comment type="subcellular location">
    <subcellularLocation>
        <location evidence="5">Cytoplasm</location>
    </subcellularLocation>
</comment>
<evidence type="ECO:0000256" key="1">
    <source>
        <dbReference type="ARBA" id="ARBA00022490"/>
    </source>
</evidence>
<sequence length="341" mass="36628">MSINVLVIDDSALIRAVLSEIIKDAPGLHLVGTAKNAFQARDMVNQHKPDVITLDIEMPEMNGLAFLEKLMRAHPTAVIMISSSTSKGSAETLKSMELGAVDFVEKPTSGIAVGLGKYKETLIEKIKNAANAKIKQRKLPKLAHPLTISACTDSRYVIGIGASTGGTEAIKDLLVSLPQQFPPIVITQHMPSGFTTTFAQRLNAMCKICVKEAQNHEILRANTAYIAPGDRHMTIQNSANGMCIKLQDGPLVSGHKPSVDVMFDSLAKTMGQHTVAAILTGMGKDGAKGLLHIKQAGGKTFAQDEESSVVFGMPREAIKLKAAQEVVPLAYLGQKIRKVLQ</sequence>
<accession>A0AA42BMA0</accession>
<dbReference type="Pfam" id="PF00072">
    <property type="entry name" value="Response_reg"/>
    <property type="match status" value="1"/>
</dbReference>
<dbReference type="CDD" id="cd17541">
    <property type="entry name" value="REC_CheB-like"/>
    <property type="match status" value="1"/>
</dbReference>
<dbReference type="EMBL" id="JANATA010000007">
    <property type="protein sequence ID" value="MCP3428407.1"/>
    <property type="molecule type" value="Genomic_DNA"/>
</dbReference>
<dbReference type="InterPro" id="IPR001789">
    <property type="entry name" value="Sig_transdc_resp-reg_receiver"/>
</dbReference>
<comment type="catalytic activity">
    <reaction evidence="4 5">
        <text>[protein]-L-glutamate 5-O-methyl ester + H2O = L-glutamyl-[protein] + methanol + H(+)</text>
        <dbReference type="Rhea" id="RHEA:23236"/>
        <dbReference type="Rhea" id="RHEA-COMP:10208"/>
        <dbReference type="Rhea" id="RHEA-COMP:10311"/>
        <dbReference type="ChEBI" id="CHEBI:15377"/>
        <dbReference type="ChEBI" id="CHEBI:15378"/>
        <dbReference type="ChEBI" id="CHEBI:17790"/>
        <dbReference type="ChEBI" id="CHEBI:29973"/>
        <dbReference type="ChEBI" id="CHEBI:82795"/>
        <dbReference type="EC" id="3.1.1.61"/>
    </reaction>
</comment>
<dbReference type="EC" id="3.5.1.44" evidence="5"/>
<dbReference type="RefSeq" id="WP_254099660.1">
    <property type="nucleotide sequence ID" value="NZ_JANATA010000007.1"/>
</dbReference>
<feature type="active site" evidence="5 6">
    <location>
        <position position="285"/>
    </location>
</feature>
<dbReference type="SUPFAM" id="SSF52738">
    <property type="entry name" value="Methylesterase CheB, C-terminal domain"/>
    <property type="match status" value="1"/>
</dbReference>
<evidence type="ECO:0000256" key="3">
    <source>
        <dbReference type="ARBA" id="ARBA00022801"/>
    </source>
</evidence>
<organism evidence="10 11">
    <name type="scientific">Opacimonas viscosa</name>
    <dbReference type="NCBI Taxonomy" id="2961944"/>
    <lineage>
        <taxon>Bacteria</taxon>
        <taxon>Pseudomonadati</taxon>
        <taxon>Pseudomonadota</taxon>
        <taxon>Gammaproteobacteria</taxon>
        <taxon>Alteromonadales</taxon>
        <taxon>Alteromonadaceae</taxon>
        <taxon>Opacimonas</taxon>
    </lineage>
</organism>
<keyword evidence="5 7" id="KW-0597">Phosphoprotein</keyword>
<dbReference type="InterPro" id="IPR000673">
    <property type="entry name" value="Sig_transdc_resp-reg_Me-estase"/>
</dbReference>
<evidence type="ECO:0000256" key="6">
    <source>
        <dbReference type="PROSITE-ProRule" id="PRU00050"/>
    </source>
</evidence>
<dbReference type="PANTHER" id="PTHR42872:SF6">
    <property type="entry name" value="PROTEIN-GLUTAMATE METHYLESTERASE_PROTEIN-GLUTAMINE GLUTAMINASE"/>
    <property type="match status" value="1"/>
</dbReference>
<dbReference type="GO" id="GO:0000156">
    <property type="term" value="F:phosphorelay response regulator activity"/>
    <property type="evidence" value="ECO:0007669"/>
    <property type="project" value="InterPro"/>
</dbReference>
<evidence type="ECO:0000256" key="5">
    <source>
        <dbReference type="HAMAP-Rule" id="MF_00099"/>
    </source>
</evidence>
<dbReference type="Proteomes" id="UP001165413">
    <property type="component" value="Unassembled WGS sequence"/>
</dbReference>
<dbReference type="GO" id="GO:0005737">
    <property type="term" value="C:cytoplasm"/>
    <property type="evidence" value="ECO:0007669"/>
    <property type="project" value="UniProtKB-SubCell"/>
</dbReference>
<evidence type="ECO:0000313" key="10">
    <source>
        <dbReference type="EMBL" id="MCP3428407.1"/>
    </source>
</evidence>
<evidence type="ECO:0000313" key="11">
    <source>
        <dbReference type="Proteomes" id="UP001165413"/>
    </source>
</evidence>
<feature type="domain" description="Response regulatory" evidence="8">
    <location>
        <begin position="4"/>
        <end position="121"/>
    </location>
</feature>
<comment type="catalytic activity">
    <reaction evidence="5">
        <text>L-glutaminyl-[protein] + H2O = L-glutamyl-[protein] + NH4(+)</text>
        <dbReference type="Rhea" id="RHEA:16441"/>
        <dbReference type="Rhea" id="RHEA-COMP:10207"/>
        <dbReference type="Rhea" id="RHEA-COMP:10208"/>
        <dbReference type="ChEBI" id="CHEBI:15377"/>
        <dbReference type="ChEBI" id="CHEBI:28938"/>
        <dbReference type="ChEBI" id="CHEBI:29973"/>
        <dbReference type="ChEBI" id="CHEBI:30011"/>
        <dbReference type="EC" id="3.5.1.44"/>
    </reaction>
</comment>
<dbReference type="PROSITE" id="PS50122">
    <property type="entry name" value="CHEB"/>
    <property type="match status" value="1"/>
</dbReference>
<feature type="domain" description="CheB-type methylesterase" evidence="9">
    <location>
        <begin position="145"/>
        <end position="341"/>
    </location>
</feature>
<evidence type="ECO:0000259" key="9">
    <source>
        <dbReference type="PROSITE" id="PS50122"/>
    </source>
</evidence>
<evidence type="ECO:0000259" key="8">
    <source>
        <dbReference type="PROSITE" id="PS50110"/>
    </source>
</evidence>
<dbReference type="SMART" id="SM00448">
    <property type="entry name" value="REC"/>
    <property type="match status" value="1"/>
</dbReference>
<dbReference type="InterPro" id="IPR011006">
    <property type="entry name" value="CheY-like_superfamily"/>
</dbReference>
<feature type="active site" evidence="5 6">
    <location>
        <position position="163"/>
    </location>
</feature>
<dbReference type="EC" id="3.1.1.61" evidence="5"/>
<dbReference type="GO" id="GO:0008984">
    <property type="term" value="F:protein-glutamate methylesterase activity"/>
    <property type="evidence" value="ECO:0007669"/>
    <property type="project" value="UniProtKB-UniRule"/>
</dbReference>
<keyword evidence="3 5" id="KW-0378">Hydrolase</keyword>
<dbReference type="PROSITE" id="PS50110">
    <property type="entry name" value="RESPONSE_REGULATORY"/>
    <property type="match status" value="1"/>
</dbReference>
<evidence type="ECO:0000256" key="4">
    <source>
        <dbReference type="ARBA" id="ARBA00048267"/>
    </source>
</evidence>
<dbReference type="InterPro" id="IPR035909">
    <property type="entry name" value="CheB_C"/>
</dbReference>
<dbReference type="AlphaFoldDB" id="A0AA42BMA0"/>
<evidence type="ECO:0000256" key="2">
    <source>
        <dbReference type="ARBA" id="ARBA00022500"/>
    </source>
</evidence>
<dbReference type="Pfam" id="PF01339">
    <property type="entry name" value="CheB_methylest"/>
    <property type="match status" value="1"/>
</dbReference>